<evidence type="ECO:0000256" key="2">
    <source>
        <dbReference type="SAM" id="Phobius"/>
    </source>
</evidence>
<protein>
    <submittedName>
        <fullName evidence="3">Uncharacterized protein</fullName>
    </submittedName>
</protein>
<feature type="compositionally biased region" description="Low complexity" evidence="1">
    <location>
        <begin position="614"/>
        <end position="623"/>
    </location>
</feature>
<dbReference type="Gene3D" id="1.10.1380.10">
    <property type="entry name" value="Neutral endopeptidase , domain2"/>
    <property type="match status" value="1"/>
</dbReference>
<dbReference type="GO" id="GO:0004222">
    <property type="term" value="F:metalloendopeptidase activity"/>
    <property type="evidence" value="ECO:0007669"/>
    <property type="project" value="InterPro"/>
</dbReference>
<evidence type="ECO:0000313" key="3">
    <source>
        <dbReference type="EMBL" id="KAK8773242.1"/>
    </source>
</evidence>
<keyword evidence="4" id="KW-1185">Reference proteome</keyword>
<dbReference type="Gene3D" id="3.40.390.10">
    <property type="entry name" value="Collagenase (Catalytic Domain)"/>
    <property type="match status" value="1"/>
</dbReference>
<sequence length="850" mass="93017">MDGLLDSSKDRCKDFYGYVCNRWQQKGSSFASDMQDELIGTLHEKLKEEVQVADPQGGHLMAHVYRGCQTYVSSKERLGKALAFTEDVVMSGRMRSASSFTEVVRLVARASLEIGLHTVLIMRMESSGDAGARLRISPGKSILRKMDVDNYDDLQRVLDTTFGWLPNVYTRDGVAQVIESDRSVESALQPRFYGGSDTVTDHVVGPLELFVSRMATGVSAETWRLAVNDVLPQHLKIDQKAMVIAVAPTVFLAAFEALSSTGLKKTRFYLAANLDAEVAYLETSREHLGSAGATKAARFCLELCRRIRALSWHELIRGLIYDQGFMDTANAVKDMFTSLTLTIKDKNVLTWLTDDVREKAYQRVSEIQVDVIPANAISEVAVDVSHFSPPPMDNPRAFVFGFLDVIKADNKMLLGIPPTRRDVVLQRVEPYGPVSYQSELGSVLIPSLYVRKPYLYGNSVPLYYNYGTMGVMLATAITQAILKEPDRTAADSDEAGTSTSSPVTTTTSWWTAEMLERRNRTLSCMKELQQRLGFESTSSEEESLSARGEDDMLFSWASGLELAYHALHKRFEEIPGAELSFSAGSEPPGRIKLWAPREETAAATSQPVRKTSDRSPSISAPSSRSDRHHHHQRRCRPCWNPSTSPNSTGGGGARGGRQSRDRTLQAALDRQAPAEPSAAAELRAAALPMWEELVALVASVFIFLGALVQIFWRHVVQRRRRPAQGPAGDSSAPGSKTAASSTAAEKVRSSGGGSAGPFVNSEDTGSGGSAGSSPTPKQLAASSDLGEEVGLGDLPAGDYPEDVLEGVGDGSRVVRRGSLRPTYKDPPPVYKEPLDLLPVLHWRILRVHCV</sequence>
<proteinExistence type="predicted"/>
<feature type="transmembrane region" description="Helical" evidence="2">
    <location>
        <begin position="693"/>
        <end position="712"/>
    </location>
</feature>
<keyword evidence="2" id="KW-0812">Transmembrane</keyword>
<organism evidence="3 4">
    <name type="scientific">Amblyomma americanum</name>
    <name type="common">Lone star tick</name>
    <dbReference type="NCBI Taxonomy" id="6943"/>
    <lineage>
        <taxon>Eukaryota</taxon>
        <taxon>Metazoa</taxon>
        <taxon>Ecdysozoa</taxon>
        <taxon>Arthropoda</taxon>
        <taxon>Chelicerata</taxon>
        <taxon>Arachnida</taxon>
        <taxon>Acari</taxon>
        <taxon>Parasitiformes</taxon>
        <taxon>Ixodida</taxon>
        <taxon>Ixodoidea</taxon>
        <taxon>Ixodidae</taxon>
        <taxon>Amblyomminae</taxon>
        <taxon>Amblyomma</taxon>
    </lineage>
</organism>
<name>A0AAQ4EF27_AMBAM</name>
<reference evidence="3 4" key="1">
    <citation type="journal article" date="2023" name="Arcadia Sci">
        <title>De novo assembly of a long-read Amblyomma americanum tick genome.</title>
        <authorList>
            <person name="Chou S."/>
            <person name="Poskanzer K.E."/>
            <person name="Rollins M."/>
            <person name="Thuy-Boun P.S."/>
        </authorList>
    </citation>
    <scope>NUCLEOTIDE SEQUENCE [LARGE SCALE GENOMIC DNA]</scope>
    <source>
        <strain evidence="3">F_SG_1</strain>
        <tissue evidence="3">Salivary glands</tissue>
    </source>
</reference>
<feature type="compositionally biased region" description="Basic residues" evidence="1">
    <location>
        <begin position="626"/>
        <end position="636"/>
    </location>
</feature>
<feature type="compositionally biased region" description="Low complexity" evidence="1">
    <location>
        <begin position="730"/>
        <end position="744"/>
    </location>
</feature>
<dbReference type="GO" id="GO:0005886">
    <property type="term" value="C:plasma membrane"/>
    <property type="evidence" value="ECO:0007669"/>
    <property type="project" value="TreeGrafter"/>
</dbReference>
<gene>
    <name evidence="3" type="ORF">V5799_012224</name>
</gene>
<feature type="region of interest" description="Disordered" evidence="1">
    <location>
        <begin position="598"/>
        <end position="673"/>
    </location>
</feature>
<keyword evidence="2" id="KW-0472">Membrane</keyword>
<dbReference type="Proteomes" id="UP001321473">
    <property type="component" value="Unassembled WGS sequence"/>
</dbReference>
<dbReference type="GO" id="GO:0016485">
    <property type="term" value="P:protein processing"/>
    <property type="evidence" value="ECO:0007669"/>
    <property type="project" value="TreeGrafter"/>
</dbReference>
<comment type="caution">
    <text evidence="3">The sequence shown here is derived from an EMBL/GenBank/DDBJ whole genome shotgun (WGS) entry which is preliminary data.</text>
</comment>
<keyword evidence="2" id="KW-1133">Transmembrane helix</keyword>
<dbReference type="EMBL" id="JARKHS020017172">
    <property type="protein sequence ID" value="KAK8773242.1"/>
    <property type="molecule type" value="Genomic_DNA"/>
</dbReference>
<dbReference type="SUPFAM" id="SSF55486">
    <property type="entry name" value="Metalloproteases ('zincins'), catalytic domain"/>
    <property type="match status" value="1"/>
</dbReference>
<accession>A0AAQ4EF27</accession>
<dbReference type="InterPro" id="IPR000718">
    <property type="entry name" value="Peptidase_M13"/>
</dbReference>
<dbReference type="InterPro" id="IPR024079">
    <property type="entry name" value="MetalloPept_cat_dom_sf"/>
</dbReference>
<feature type="region of interest" description="Disordered" evidence="1">
    <location>
        <begin position="722"/>
        <end position="784"/>
    </location>
</feature>
<evidence type="ECO:0000256" key="1">
    <source>
        <dbReference type="SAM" id="MobiDB-lite"/>
    </source>
</evidence>
<dbReference type="PANTHER" id="PTHR11733:SF241">
    <property type="entry name" value="GH26575P-RELATED"/>
    <property type="match status" value="1"/>
</dbReference>
<evidence type="ECO:0000313" key="4">
    <source>
        <dbReference type="Proteomes" id="UP001321473"/>
    </source>
</evidence>
<dbReference type="PANTHER" id="PTHR11733">
    <property type="entry name" value="ZINC METALLOPROTEASE FAMILY M13 NEPRILYSIN-RELATED"/>
    <property type="match status" value="1"/>
</dbReference>
<dbReference type="AlphaFoldDB" id="A0AAQ4EF27"/>
<dbReference type="InterPro" id="IPR042089">
    <property type="entry name" value="Peptidase_M13_dom_2"/>
</dbReference>
<dbReference type="PROSITE" id="PS51885">
    <property type="entry name" value="NEPRILYSIN"/>
    <property type="match status" value="1"/>
</dbReference>